<comment type="caution">
    <text evidence="1">The sequence shown here is derived from an EMBL/GenBank/DDBJ whole genome shotgun (WGS) entry which is preliminary data.</text>
</comment>
<gene>
    <name evidence="1" type="ORF">OQ287_03155</name>
</gene>
<organism evidence="1 2">
    <name type="scientific">Larsenimonas rhizosphaerae</name>
    <dbReference type="NCBI Taxonomy" id="2944682"/>
    <lineage>
        <taxon>Bacteria</taxon>
        <taxon>Pseudomonadati</taxon>
        <taxon>Pseudomonadota</taxon>
        <taxon>Gammaproteobacteria</taxon>
        <taxon>Oceanospirillales</taxon>
        <taxon>Halomonadaceae</taxon>
        <taxon>Larsenimonas</taxon>
    </lineage>
</organism>
<dbReference type="InterPro" id="IPR018772">
    <property type="entry name" value="Transcription_activator_HlyU"/>
</dbReference>
<evidence type="ECO:0000313" key="1">
    <source>
        <dbReference type="EMBL" id="MCX2523228.1"/>
    </source>
</evidence>
<protein>
    <submittedName>
        <fullName evidence="1">HlyU family transcriptional regulator</fullName>
    </submittedName>
</protein>
<dbReference type="RefSeq" id="WP_265895554.1">
    <property type="nucleotide sequence ID" value="NZ_JAPIVE010000001.1"/>
</dbReference>
<accession>A0AA41ZKA8</accession>
<evidence type="ECO:0000313" key="2">
    <source>
        <dbReference type="Proteomes" id="UP001165678"/>
    </source>
</evidence>
<reference evidence="1" key="1">
    <citation type="submission" date="2022-11" db="EMBL/GenBank/DDBJ databases">
        <title>Larsenimonas rhizosphaerae sp. nov., isolated from a tidal mudflat.</title>
        <authorList>
            <person name="Lee S.D."/>
            <person name="Kim I.S."/>
        </authorList>
    </citation>
    <scope>NUCLEOTIDE SEQUENCE</scope>
    <source>
        <strain evidence="1">GH2-1</strain>
    </source>
</reference>
<sequence length="99" mass="11053">MFKRLFRALSGGGASSTGVEGTRAEPTEYKGLWVVPIPQPAGGQFRVSGEILRDPDDAAPYRFERSDMVPDREGCIELTRQKAHRLIDEQGERLFTSSR</sequence>
<dbReference type="Pfam" id="PF10115">
    <property type="entry name" value="HlyU"/>
    <property type="match status" value="1"/>
</dbReference>
<name>A0AA41ZKA8_9GAMM</name>
<dbReference type="AlphaFoldDB" id="A0AA41ZKA8"/>
<keyword evidence="2" id="KW-1185">Reference proteome</keyword>
<proteinExistence type="predicted"/>
<dbReference type="Proteomes" id="UP001165678">
    <property type="component" value="Unassembled WGS sequence"/>
</dbReference>
<dbReference type="EMBL" id="JAPIVE010000001">
    <property type="protein sequence ID" value="MCX2523228.1"/>
    <property type="molecule type" value="Genomic_DNA"/>
</dbReference>